<accession>A0A7W4IDX1</accession>
<evidence type="ECO:0000256" key="2">
    <source>
        <dbReference type="ARBA" id="ARBA00023015"/>
    </source>
</evidence>
<dbReference type="InterPro" id="IPR000847">
    <property type="entry name" value="LysR_HTH_N"/>
</dbReference>
<feature type="domain" description="HTH lysR-type" evidence="5">
    <location>
        <begin position="1"/>
        <end position="61"/>
    </location>
</feature>
<dbReference type="Pfam" id="PF00126">
    <property type="entry name" value="HTH_1"/>
    <property type="match status" value="1"/>
</dbReference>
<dbReference type="PANTHER" id="PTHR30537">
    <property type="entry name" value="HTH-TYPE TRANSCRIPTIONAL REGULATOR"/>
    <property type="match status" value="1"/>
</dbReference>
<organism evidence="6 7">
    <name type="scientific">Gluconacetobacter sacchari</name>
    <dbReference type="NCBI Taxonomy" id="92759"/>
    <lineage>
        <taxon>Bacteria</taxon>
        <taxon>Pseudomonadati</taxon>
        <taxon>Pseudomonadota</taxon>
        <taxon>Alphaproteobacteria</taxon>
        <taxon>Acetobacterales</taxon>
        <taxon>Acetobacteraceae</taxon>
        <taxon>Gluconacetobacter</taxon>
    </lineage>
</organism>
<dbReference type="AlphaFoldDB" id="A0A7W4IDX1"/>
<dbReference type="FunFam" id="1.10.10.10:FF:000001">
    <property type="entry name" value="LysR family transcriptional regulator"/>
    <property type="match status" value="1"/>
</dbReference>
<keyword evidence="3" id="KW-0238">DNA-binding</keyword>
<dbReference type="Gene3D" id="3.40.190.290">
    <property type="match status" value="1"/>
</dbReference>
<dbReference type="PANTHER" id="PTHR30537:SF5">
    <property type="entry name" value="HTH-TYPE TRANSCRIPTIONAL ACTIVATOR TTDR-RELATED"/>
    <property type="match status" value="1"/>
</dbReference>
<gene>
    <name evidence="6" type="ORF">HLH48_12985</name>
</gene>
<dbReference type="Proteomes" id="UP000589085">
    <property type="component" value="Unassembled WGS sequence"/>
</dbReference>
<dbReference type="InterPro" id="IPR005119">
    <property type="entry name" value="LysR_subst-bd"/>
</dbReference>
<dbReference type="PROSITE" id="PS50931">
    <property type="entry name" value="HTH_LYSR"/>
    <property type="match status" value="1"/>
</dbReference>
<evidence type="ECO:0000256" key="3">
    <source>
        <dbReference type="ARBA" id="ARBA00023125"/>
    </source>
</evidence>
<sequence>MIYDEVGDLRFFVMLAEAQSLTKAARGMGTSPAVVSRRLARLEGRLGSCLVNRSTRRFKLSETGQILYDRALRIVTDITDLEAEISSAERMPQGSLNVGAPLELGRRLIAPFVEAFNRRYPELKIGLALVSEGRHEFGDCLDLIVRLGMPDTPTAIVTHLASTMRILCASPAYLARNPAPETLQDLAAHDCLCLRRSKSMTLVNRWTFGQEEGREAITVQPRLSSTSCEVIHDWALSGQGVAYKLMCDVHDDLKSGKLVHILPGLSGEVIDVYALRPHRQGARANVDVFLRELRAYLGRCGGFSYRPAPG</sequence>
<evidence type="ECO:0000313" key="7">
    <source>
        <dbReference type="Proteomes" id="UP000589085"/>
    </source>
</evidence>
<dbReference type="GO" id="GO:0006351">
    <property type="term" value="P:DNA-templated transcription"/>
    <property type="evidence" value="ECO:0007669"/>
    <property type="project" value="TreeGrafter"/>
</dbReference>
<comment type="similarity">
    <text evidence="1">Belongs to the LysR transcriptional regulatory family.</text>
</comment>
<dbReference type="SUPFAM" id="SSF53850">
    <property type="entry name" value="Periplasmic binding protein-like II"/>
    <property type="match status" value="1"/>
</dbReference>
<dbReference type="Gene3D" id="1.10.10.10">
    <property type="entry name" value="Winged helix-like DNA-binding domain superfamily/Winged helix DNA-binding domain"/>
    <property type="match status" value="1"/>
</dbReference>
<evidence type="ECO:0000256" key="4">
    <source>
        <dbReference type="ARBA" id="ARBA00023163"/>
    </source>
</evidence>
<dbReference type="SUPFAM" id="SSF46785">
    <property type="entry name" value="Winged helix' DNA-binding domain"/>
    <property type="match status" value="1"/>
</dbReference>
<protein>
    <submittedName>
        <fullName evidence="6">LysR family transcriptional regulator</fullName>
    </submittedName>
</protein>
<evidence type="ECO:0000256" key="1">
    <source>
        <dbReference type="ARBA" id="ARBA00009437"/>
    </source>
</evidence>
<dbReference type="GO" id="GO:0003700">
    <property type="term" value="F:DNA-binding transcription factor activity"/>
    <property type="evidence" value="ECO:0007669"/>
    <property type="project" value="InterPro"/>
</dbReference>
<dbReference type="InterPro" id="IPR058163">
    <property type="entry name" value="LysR-type_TF_proteobact-type"/>
</dbReference>
<name>A0A7W4IDX1_9PROT</name>
<comment type="caution">
    <text evidence="6">The sequence shown here is derived from an EMBL/GenBank/DDBJ whole genome shotgun (WGS) entry which is preliminary data.</text>
</comment>
<dbReference type="Pfam" id="PF03466">
    <property type="entry name" value="LysR_substrate"/>
    <property type="match status" value="1"/>
</dbReference>
<dbReference type="InterPro" id="IPR036388">
    <property type="entry name" value="WH-like_DNA-bd_sf"/>
</dbReference>
<keyword evidence="4" id="KW-0804">Transcription</keyword>
<dbReference type="EMBL" id="JABEQJ010000016">
    <property type="protein sequence ID" value="MBB2161075.1"/>
    <property type="molecule type" value="Genomic_DNA"/>
</dbReference>
<keyword evidence="2" id="KW-0805">Transcription regulation</keyword>
<dbReference type="RefSeq" id="WP_182997942.1">
    <property type="nucleotide sequence ID" value="NZ_JABEQJ010000016.1"/>
</dbReference>
<evidence type="ECO:0000313" key="6">
    <source>
        <dbReference type="EMBL" id="MBB2161075.1"/>
    </source>
</evidence>
<proteinExistence type="inferred from homology"/>
<dbReference type="InterPro" id="IPR036390">
    <property type="entry name" value="WH_DNA-bd_sf"/>
</dbReference>
<reference evidence="6 7" key="1">
    <citation type="submission" date="2020-04" db="EMBL/GenBank/DDBJ databases">
        <title>Description of novel Gluconacetobacter.</title>
        <authorList>
            <person name="Sombolestani A."/>
        </authorList>
    </citation>
    <scope>NUCLEOTIDE SEQUENCE [LARGE SCALE GENOMIC DNA]</scope>
    <source>
        <strain evidence="6 7">LMG 19747</strain>
    </source>
</reference>
<evidence type="ECO:0000259" key="5">
    <source>
        <dbReference type="PROSITE" id="PS50931"/>
    </source>
</evidence>
<dbReference type="GO" id="GO:0043565">
    <property type="term" value="F:sequence-specific DNA binding"/>
    <property type="evidence" value="ECO:0007669"/>
    <property type="project" value="TreeGrafter"/>
</dbReference>